<dbReference type="Pfam" id="PF20041">
    <property type="entry name" value="DUF6443"/>
    <property type="match status" value="1"/>
</dbReference>
<organism evidence="3 4">
    <name type="scientific">Pseudofulvibacter geojedonensis</name>
    <dbReference type="NCBI Taxonomy" id="1123758"/>
    <lineage>
        <taxon>Bacteria</taxon>
        <taxon>Pseudomonadati</taxon>
        <taxon>Bacteroidota</taxon>
        <taxon>Flavobacteriia</taxon>
        <taxon>Flavobacteriales</taxon>
        <taxon>Flavobacteriaceae</taxon>
        <taxon>Pseudofulvibacter</taxon>
    </lineage>
</organism>
<evidence type="ECO:0000256" key="1">
    <source>
        <dbReference type="SAM" id="SignalP"/>
    </source>
</evidence>
<evidence type="ECO:0000313" key="4">
    <source>
        <dbReference type="Proteomes" id="UP001596997"/>
    </source>
</evidence>
<dbReference type="InterPro" id="IPR022385">
    <property type="entry name" value="Rhs_assc_core"/>
</dbReference>
<dbReference type="InterPro" id="IPR050708">
    <property type="entry name" value="T6SS_VgrG/RHS"/>
</dbReference>
<evidence type="ECO:0000259" key="2">
    <source>
        <dbReference type="Pfam" id="PF20041"/>
    </source>
</evidence>
<dbReference type="EMBL" id="JBHTJM010000005">
    <property type="protein sequence ID" value="MFD0963208.1"/>
    <property type="molecule type" value="Genomic_DNA"/>
</dbReference>
<name>A0ABW3I0A3_9FLAO</name>
<dbReference type="PANTHER" id="PTHR32305:SF15">
    <property type="entry name" value="PROTEIN RHSA-RELATED"/>
    <property type="match status" value="1"/>
</dbReference>
<dbReference type="Proteomes" id="UP001596997">
    <property type="component" value="Unassembled WGS sequence"/>
</dbReference>
<dbReference type="InterPro" id="IPR045619">
    <property type="entry name" value="DUF6443"/>
</dbReference>
<gene>
    <name evidence="3" type="ORF">ACFQ1O_04210</name>
</gene>
<evidence type="ECO:0000313" key="3">
    <source>
        <dbReference type="EMBL" id="MFD0963208.1"/>
    </source>
</evidence>
<keyword evidence="1" id="KW-0732">Signal</keyword>
<feature type="signal peptide" evidence="1">
    <location>
        <begin position="1"/>
        <end position="18"/>
    </location>
</feature>
<comment type="caution">
    <text evidence="3">The sequence shown here is derived from an EMBL/GenBank/DDBJ whole genome shotgun (WGS) entry which is preliminary data.</text>
</comment>
<proteinExistence type="predicted"/>
<dbReference type="NCBIfam" id="TIGR03696">
    <property type="entry name" value="Rhs_assc_core"/>
    <property type="match status" value="1"/>
</dbReference>
<feature type="domain" description="DUF6443" evidence="2">
    <location>
        <begin position="44"/>
        <end position="185"/>
    </location>
</feature>
<dbReference type="RefSeq" id="WP_377713679.1">
    <property type="nucleotide sequence ID" value="NZ_JBHTJM010000005.1"/>
</dbReference>
<keyword evidence="4" id="KW-1185">Reference proteome</keyword>
<dbReference type="PANTHER" id="PTHR32305">
    <property type="match status" value="1"/>
</dbReference>
<dbReference type="Gene3D" id="2.180.10.10">
    <property type="entry name" value="RHS repeat-associated core"/>
    <property type="match status" value="1"/>
</dbReference>
<reference evidence="4" key="1">
    <citation type="journal article" date="2019" name="Int. J. Syst. Evol. Microbiol.">
        <title>The Global Catalogue of Microorganisms (GCM) 10K type strain sequencing project: providing services to taxonomists for standard genome sequencing and annotation.</title>
        <authorList>
            <consortium name="The Broad Institute Genomics Platform"/>
            <consortium name="The Broad Institute Genome Sequencing Center for Infectious Disease"/>
            <person name="Wu L."/>
            <person name="Ma J."/>
        </authorList>
    </citation>
    <scope>NUCLEOTIDE SEQUENCE [LARGE SCALE GENOMIC DNA]</scope>
    <source>
        <strain evidence="4">CCUG 62114</strain>
    </source>
</reference>
<protein>
    <submittedName>
        <fullName evidence="3">DUF6443 domain-containing protein</fullName>
    </submittedName>
</protein>
<accession>A0ABW3I0A3</accession>
<feature type="chain" id="PRO_5045379072" evidence="1">
    <location>
        <begin position="19"/>
        <end position="1320"/>
    </location>
</feature>
<sequence>MKKLLYTLMLVVPALVLGQSTNQNYVKSTTFNKEIREQATTITNPDGSTTVIKSISQATENDKIEQVTYYDGLGRPMQSVAHKAGGNGLDIVTHIAYDNIGRQVKTYLPYAATQSSTPLAYRTDALAATNTYYQTNYATDIDAVPNPFSEIKHEASPLNRVLEQAAPGKDWSLSSGHTIKFDYQTNILDEVRNYGVSFIDNDYKQPKLIYKGNYAANELYKTITKDENWVPTDSLNKTTEEFKDKLGRVILKRTYNNGIKHDTQYVYDKYGNLTYVLSPKGSDTVLTTNQYSDFNKNISPYDFIAPARYVPNFATGTASIVLNGRALTLNLNVQFASPISLDLGTIVQLPISVPNADFNTSGNLNGYNFKIENGYLTLSYIAPSNSRRRSYPEMSAITGTFTIQLPEYSVQQDVLDGLCYQYHYDKRNRLIEKKIPQKGWEYIVYDHLDKPTLTQDQNLKTQNKWLFTKYDAFGRVVYTGYYNSSQNRSALQSILNNRTGNHEVKETFNNAINNSNCYYSNKAFPNENIDLLTINYYDNYTFDTVLPLASTAIFDENITTETKGLATGSKVRVLGTTNWITTFTQYDKKARAIYIASKNEYLNTTDIVKTDYDFIGNVLKTESSHTYGSNAAIVTIDEFTYDHQNRLLTQIQKINNANPELLVSNLYDALGQLKEKKVGNSLASPLQNVNYSYNIRGWLKQINDVETLGNDLFSFKLNYNTVEGGLTGSTPKLYNGNIAQTIWKSSADNEKRSYAYNYDALNRITSGHTRKGASLTTDMKFDLYGVVYDKNGNILDLKRNGLTDAIDNLDYNYKYNQLTKVTDAITANTEGFKDGATDAVEYEYDINGNMTSDANKKITSIEYNHLNLPTKVTFRNNNASVTGAGTIEYVYDATGVKLKKVAKQAALSSGTSTFYAGNYVYKQATGQSATTLEFFNHPEGYVEPTSNPQRPFQYIYQYKDHLGNIRLSYADDDNDGKIDVLRGTTDVDGDGDLKNEIMENKAYYPFGLQHNYGASSPLSVISGRQHKYGFGGKEYQDELSLDWYDVSARNYDPALGRWMNIDPLAEDMRRHSPYNFGFDNPIYFQDYDGMAPSAPQDDYIFKKQSDGAYVFTGQIIKNDQPDRVILQDENGKESGRHTLNDQENDGKAIKDGYITTAHVVSEKSINNEANSVIKDKGDEGRYSYIERESRPHGSEAKLSDKTSTGRMDFTASSSLVKTGDLHIPEGSNTAFNDKDFGNFLWGHVGKKLGFSLGVLKVGAHANNFFNGATDNPGIEDTGILDSVDDQNAIKAGFYYPKRGSSPSIYSPNNAGMLKPWEFKL</sequence>